<evidence type="ECO:0000256" key="1">
    <source>
        <dbReference type="ARBA" id="ARBA00007261"/>
    </source>
</evidence>
<protein>
    <recommendedName>
        <fullName evidence="3">Peptidase M16C associated domain-containing protein</fullName>
    </recommendedName>
</protein>
<dbReference type="GO" id="GO:0046872">
    <property type="term" value="F:metal ion binding"/>
    <property type="evidence" value="ECO:0007669"/>
    <property type="project" value="InterPro"/>
</dbReference>
<evidence type="ECO:0000313" key="5">
    <source>
        <dbReference type="Proteomes" id="UP000199800"/>
    </source>
</evidence>
<evidence type="ECO:0000256" key="2">
    <source>
        <dbReference type="RuleBase" id="RU004447"/>
    </source>
</evidence>
<organism evidence="4 5">
    <name type="scientific">[Clostridium] polysaccharolyticum</name>
    <dbReference type="NCBI Taxonomy" id="29364"/>
    <lineage>
        <taxon>Bacteria</taxon>
        <taxon>Bacillati</taxon>
        <taxon>Bacillota</taxon>
        <taxon>Clostridia</taxon>
        <taxon>Lachnospirales</taxon>
        <taxon>Lachnospiraceae</taxon>
    </lineage>
</organism>
<dbReference type="PANTHER" id="PTHR43016">
    <property type="entry name" value="PRESEQUENCE PROTEASE"/>
    <property type="match status" value="1"/>
</dbReference>
<name>A0A1I0EUD2_9FIRM</name>
<dbReference type="EMBL" id="FOHN01000025">
    <property type="protein sequence ID" value="SET48913.1"/>
    <property type="molecule type" value="Genomic_DNA"/>
</dbReference>
<dbReference type="InterPro" id="IPR001431">
    <property type="entry name" value="Pept_M16_Zn_BS"/>
</dbReference>
<dbReference type="AlphaFoldDB" id="A0A1I0EUD2"/>
<sequence>MAKSVKSSKELMDLPAYVLEQEENIKEIGSIGLVFRHKKSGARIVVISNDDDNKVFSAGFRTPPQDSTGVAHIVEHTVLCGSEKYPSKDPFVELAKGSLNTFLNAMTFSDKTIYPVASCNEKDFQNLMEVYMDAVFYPNIYKKRAIFEQEGWYYELENEEAELKINGVVYNEMKGVFSSPEQKLYRMIQASLYPDTTYGIESGGDPDEIPELTYEAYLDFHKKYYHPSNSYIYLYGDMDIEEKLNWMDKEYLSNFEKETIDSEIKKQPAFDKMKIIRDTYSVSEGEADKAGAYLSYNVVAGTSLNKEIYLALEILESALVQFPGAPLKQALIDAGIGNDILSELENGIYQPYFGIIAKEAELNKEEEFLKVIRETLQKICKEGINRQSLLAAINYHEFRFKEGDFGSYPKGLMYGITVLDSWLYDDASAFIHLQAEKTYQKMKKNVETGYFEELIQTYFLDNPHSSLVILEPEAGLTAKKEQELKEKLAAYKKTLSKEQLQEIIKANKELRTWQETPSTKEELEKIPLLQRSDIRKEVRPIQNEKYNIANVTTLHHNVTTNGIGYIRIGFAVNDYVGYATELSLLSYILGKASTKEYEYQQLANEVNIYTGGIVYDMEKYSVRYEQDVYKPFFEVTIKVLYENIGKAMKLVEQVLFESILEDRKRLKEIISEARSKMKIKMNSEAHSLAAARALSYISKESQFNDCLIGWSYYQFLCDLEEHFEEKAEQLAETLTQLMAGIFCKENMILSITCEEEGFSKFKSEAEEFVHRVEAAKKESFLEKKKVLPEVTPVNEGILTAGQVQYVALAGKCLDNGLAYTGALKVLKTIMAYEYLWINIRVKGGAYGCMCNFLRNGNSYFVSYRDPNLLETIDVYKGITDFVKNFTIDQRDMTKFVLGTVSTTDRPLNPCAKGERAYSCYMSELDAELLQKERDSIINCQEEDIRALAGQMESIFKHYIICAVGNEDKIKEQESVFDKTFNL</sequence>
<proteinExistence type="inferred from homology"/>
<dbReference type="PROSITE" id="PS00143">
    <property type="entry name" value="INSULINASE"/>
    <property type="match status" value="1"/>
</dbReference>
<dbReference type="Pfam" id="PF08367">
    <property type="entry name" value="M16C_assoc"/>
    <property type="match status" value="1"/>
</dbReference>
<dbReference type="InterPro" id="IPR011249">
    <property type="entry name" value="Metalloenz_LuxS/M16"/>
</dbReference>
<comment type="similarity">
    <text evidence="1 2">Belongs to the peptidase M16 family.</text>
</comment>
<dbReference type="Proteomes" id="UP000199800">
    <property type="component" value="Unassembled WGS sequence"/>
</dbReference>
<dbReference type="InterPro" id="IPR011765">
    <property type="entry name" value="Pept_M16_N"/>
</dbReference>
<dbReference type="InterPro" id="IPR055130">
    <property type="entry name" value="PreP_C"/>
</dbReference>
<dbReference type="STRING" id="29364.SAMN04487772_1254"/>
<dbReference type="InterPro" id="IPR013578">
    <property type="entry name" value="Peptidase_M16C_assoc"/>
</dbReference>
<dbReference type="Pfam" id="PF00675">
    <property type="entry name" value="Peptidase_M16"/>
    <property type="match status" value="1"/>
</dbReference>
<evidence type="ECO:0000313" key="4">
    <source>
        <dbReference type="EMBL" id="SET48913.1"/>
    </source>
</evidence>
<dbReference type="InterPro" id="IPR007863">
    <property type="entry name" value="Peptidase_M16_C"/>
</dbReference>
<dbReference type="Pfam" id="PF22516">
    <property type="entry name" value="PreP_C"/>
    <property type="match status" value="1"/>
</dbReference>
<dbReference type="FunFam" id="3.30.830.10:FF:000034">
    <property type="entry name" value="presequence protease 1, chloroplastic/mitochondrial"/>
    <property type="match status" value="1"/>
</dbReference>
<reference evidence="4 5" key="1">
    <citation type="submission" date="2016-10" db="EMBL/GenBank/DDBJ databases">
        <authorList>
            <person name="de Groot N.N."/>
        </authorList>
    </citation>
    <scope>NUCLEOTIDE SEQUENCE [LARGE SCALE GENOMIC DNA]</scope>
    <source>
        <strain evidence="4 5">DSM 1801</strain>
    </source>
</reference>
<accession>A0A1I0EUD2</accession>
<evidence type="ECO:0000259" key="3">
    <source>
        <dbReference type="SMART" id="SM01264"/>
    </source>
</evidence>
<dbReference type="Pfam" id="PF05193">
    <property type="entry name" value="Peptidase_M16_C"/>
    <property type="match status" value="1"/>
</dbReference>
<dbReference type="GO" id="GO:0016485">
    <property type="term" value="P:protein processing"/>
    <property type="evidence" value="ECO:0007669"/>
    <property type="project" value="TreeGrafter"/>
</dbReference>
<dbReference type="RefSeq" id="WP_092478628.1">
    <property type="nucleotide sequence ID" value="NZ_FOHN01000025.1"/>
</dbReference>
<gene>
    <name evidence="4" type="ORF">SAMN04487772_1254</name>
</gene>
<feature type="domain" description="Peptidase M16C associated" evidence="3">
    <location>
        <begin position="470"/>
        <end position="719"/>
    </location>
</feature>
<dbReference type="Gene3D" id="3.30.830.10">
    <property type="entry name" value="Metalloenzyme, LuxS/M16 peptidase-like"/>
    <property type="match status" value="4"/>
</dbReference>
<dbReference type="SUPFAM" id="SSF63411">
    <property type="entry name" value="LuxS/MPP-like metallohydrolase"/>
    <property type="match status" value="4"/>
</dbReference>
<dbReference type="PANTHER" id="PTHR43016:SF13">
    <property type="entry name" value="PRESEQUENCE PROTEASE, MITOCHONDRIAL"/>
    <property type="match status" value="1"/>
</dbReference>
<keyword evidence="5" id="KW-1185">Reference proteome</keyword>
<dbReference type="GO" id="GO:0004222">
    <property type="term" value="F:metalloendopeptidase activity"/>
    <property type="evidence" value="ECO:0007669"/>
    <property type="project" value="InterPro"/>
</dbReference>
<dbReference type="OrthoDB" id="9762027at2"/>
<dbReference type="SMART" id="SM01264">
    <property type="entry name" value="M16C_associated"/>
    <property type="match status" value="1"/>
</dbReference>